<sequence>MYNMTLLEAIWMTTTTMSTGNEQDSSAHEPCMIIMDKESGLMSNAEIKSSLAFSRLKEKFNAKSNPILKNVSNNTSHLALKKIWIEIRRALEIIEDPKNKYGRYLRTSHGLQCSCELITRLPIQLDNISTFWRTLEINGDHLCSQEKDMDSKMRDLTSLLDQISTRPMSKVRDALSCERDIKSGFARRSWSRFGSSSCGRGRPPRALRGRGRGRSSR</sequence>
<name>A0ACC0AVF8_CATRO</name>
<organism evidence="1 2">
    <name type="scientific">Catharanthus roseus</name>
    <name type="common">Madagascar periwinkle</name>
    <name type="synonym">Vinca rosea</name>
    <dbReference type="NCBI Taxonomy" id="4058"/>
    <lineage>
        <taxon>Eukaryota</taxon>
        <taxon>Viridiplantae</taxon>
        <taxon>Streptophyta</taxon>
        <taxon>Embryophyta</taxon>
        <taxon>Tracheophyta</taxon>
        <taxon>Spermatophyta</taxon>
        <taxon>Magnoliopsida</taxon>
        <taxon>eudicotyledons</taxon>
        <taxon>Gunneridae</taxon>
        <taxon>Pentapetalae</taxon>
        <taxon>asterids</taxon>
        <taxon>lamiids</taxon>
        <taxon>Gentianales</taxon>
        <taxon>Apocynaceae</taxon>
        <taxon>Rauvolfioideae</taxon>
        <taxon>Vinceae</taxon>
        <taxon>Catharanthinae</taxon>
        <taxon>Catharanthus</taxon>
    </lineage>
</organism>
<dbReference type="Proteomes" id="UP001060085">
    <property type="component" value="Linkage Group LG05"/>
</dbReference>
<keyword evidence="2" id="KW-1185">Reference proteome</keyword>
<protein>
    <submittedName>
        <fullName evidence="1">Uncharacterized protein</fullName>
    </submittedName>
</protein>
<accession>A0ACC0AVF8</accession>
<evidence type="ECO:0000313" key="1">
    <source>
        <dbReference type="EMBL" id="KAI5663977.1"/>
    </source>
</evidence>
<proteinExistence type="predicted"/>
<reference evidence="2" key="1">
    <citation type="journal article" date="2023" name="Nat. Plants">
        <title>Single-cell RNA sequencing provides a high-resolution roadmap for understanding the multicellular compartmentation of specialized metabolism.</title>
        <authorList>
            <person name="Sun S."/>
            <person name="Shen X."/>
            <person name="Li Y."/>
            <person name="Li Y."/>
            <person name="Wang S."/>
            <person name="Li R."/>
            <person name="Zhang H."/>
            <person name="Shen G."/>
            <person name="Guo B."/>
            <person name="Wei J."/>
            <person name="Xu J."/>
            <person name="St-Pierre B."/>
            <person name="Chen S."/>
            <person name="Sun C."/>
        </authorList>
    </citation>
    <scope>NUCLEOTIDE SEQUENCE [LARGE SCALE GENOMIC DNA]</scope>
</reference>
<comment type="caution">
    <text evidence="1">The sequence shown here is derived from an EMBL/GenBank/DDBJ whole genome shotgun (WGS) entry which is preliminary data.</text>
</comment>
<dbReference type="EMBL" id="CM044705">
    <property type="protein sequence ID" value="KAI5663977.1"/>
    <property type="molecule type" value="Genomic_DNA"/>
</dbReference>
<gene>
    <name evidence="1" type="ORF">M9H77_23300</name>
</gene>
<evidence type="ECO:0000313" key="2">
    <source>
        <dbReference type="Proteomes" id="UP001060085"/>
    </source>
</evidence>